<dbReference type="InterPro" id="IPR029058">
    <property type="entry name" value="AB_hydrolase_fold"/>
</dbReference>
<dbReference type="Proteomes" id="UP000025227">
    <property type="component" value="Unplaced"/>
</dbReference>
<dbReference type="AlphaFoldDB" id="A0A7I4YJ33"/>
<accession>A0A7I4YJ33</accession>
<organism evidence="2 3">
    <name type="scientific">Haemonchus contortus</name>
    <name type="common">Barber pole worm</name>
    <dbReference type="NCBI Taxonomy" id="6289"/>
    <lineage>
        <taxon>Eukaryota</taxon>
        <taxon>Metazoa</taxon>
        <taxon>Ecdysozoa</taxon>
        <taxon>Nematoda</taxon>
        <taxon>Chromadorea</taxon>
        <taxon>Rhabditida</taxon>
        <taxon>Rhabditina</taxon>
        <taxon>Rhabditomorpha</taxon>
        <taxon>Strongyloidea</taxon>
        <taxon>Trichostrongylidae</taxon>
        <taxon>Haemonchus</taxon>
    </lineage>
</organism>
<dbReference type="OrthoDB" id="446723at2759"/>
<sequence length="510" mass="58322">MGKRKKSEDVIVPNYNGLLEEVRLLSDLQPGGAFLEDKTQMSPTTREGAKSKEEEEEPVIEDNPVKTAIEIEKSYHCCEKKHSEDLRQSEPTSDEMTKNKKEGKKSFRAKILHTASRRSGVLQVDDVTIRGERHFLKKIERHKHRRLERYCICPVTKWLLFKERMSQVGSVLLRTGRCCRIVCCPPLCYLMPQIALWPPPNEYFFYVDNVPPRERKEIEGQAEAIEIAERKKKIPKILRANKKAFQLKEALRIGHRHPCADDIEDVEAFIVRTRRNNYVACVRIPVSGIPRYSILYSHPNASDLSDHLVGVPNLIDMARFHKCDVYSYDYCGYGISSGYASESNMKADIRAVYDNLLNERGIPPDQIVLIGYSIGCFASVDLACSITRPPAGLILQSPPASVLRVLLWERACFKKPFERQSCCADRFCTYDKIAGVRVPILVIHGEDDRTVPLVHGKAVCQKAVNRAAPLWLRASHDNVENCRETWLRIRKFIKYELKYGIPSHGNQEAQ</sequence>
<feature type="region of interest" description="Disordered" evidence="1">
    <location>
        <begin position="80"/>
        <end position="105"/>
    </location>
</feature>
<keyword evidence="2" id="KW-1185">Reference proteome</keyword>
<evidence type="ECO:0000256" key="1">
    <source>
        <dbReference type="SAM" id="MobiDB-lite"/>
    </source>
</evidence>
<dbReference type="GO" id="GO:0005886">
    <property type="term" value="C:plasma membrane"/>
    <property type="evidence" value="ECO:0007669"/>
    <property type="project" value="TreeGrafter"/>
</dbReference>
<dbReference type="PANTHER" id="PTHR12277:SF41">
    <property type="entry name" value="SERINE AMINOPEPTIDASE S33 DOMAIN-CONTAINING PROTEIN"/>
    <property type="match status" value="1"/>
</dbReference>
<dbReference type="SUPFAM" id="SSF53474">
    <property type="entry name" value="alpha/beta-Hydrolases"/>
    <property type="match status" value="1"/>
</dbReference>
<protein>
    <submittedName>
        <fullName evidence="3">Peptidase_S9 domain-containing protein</fullName>
    </submittedName>
</protein>
<dbReference type="WBParaSite" id="HCON_00099800-00001">
    <property type="protein sequence ID" value="HCON_00099800-00001"/>
    <property type="gene ID" value="HCON_00099800"/>
</dbReference>
<dbReference type="PANTHER" id="PTHR12277">
    <property type="entry name" value="ALPHA/BETA HYDROLASE DOMAIN-CONTAINING PROTEIN"/>
    <property type="match status" value="1"/>
</dbReference>
<dbReference type="GO" id="GO:0008474">
    <property type="term" value="F:palmitoyl-(protein) hydrolase activity"/>
    <property type="evidence" value="ECO:0007669"/>
    <property type="project" value="TreeGrafter"/>
</dbReference>
<reference evidence="3" key="1">
    <citation type="submission" date="2020-12" db="UniProtKB">
        <authorList>
            <consortium name="WormBaseParasite"/>
        </authorList>
    </citation>
    <scope>IDENTIFICATION</scope>
    <source>
        <strain evidence="3">MHco3</strain>
    </source>
</reference>
<dbReference type="Gene3D" id="3.40.50.1820">
    <property type="entry name" value="alpha/beta hydrolase"/>
    <property type="match status" value="1"/>
</dbReference>
<name>A0A7I4YJ33_HAECO</name>
<dbReference type="GO" id="GO:0010008">
    <property type="term" value="C:endosome membrane"/>
    <property type="evidence" value="ECO:0007669"/>
    <property type="project" value="TreeGrafter"/>
</dbReference>
<evidence type="ECO:0000313" key="2">
    <source>
        <dbReference type="Proteomes" id="UP000025227"/>
    </source>
</evidence>
<proteinExistence type="predicted"/>
<feature type="region of interest" description="Disordered" evidence="1">
    <location>
        <begin position="32"/>
        <end position="61"/>
    </location>
</feature>
<evidence type="ECO:0000313" key="3">
    <source>
        <dbReference type="WBParaSite" id="HCON_00099800-00001"/>
    </source>
</evidence>